<dbReference type="InterPro" id="IPR034027">
    <property type="entry name" value="Reprolysin_adamalysin"/>
</dbReference>
<dbReference type="InterPro" id="IPR018358">
    <property type="entry name" value="Disintegrin_CS"/>
</dbReference>
<feature type="binding site" evidence="7">
    <location>
        <position position="188"/>
    </location>
    <ligand>
        <name>Zn(2+)</name>
        <dbReference type="ChEBI" id="CHEBI:29105"/>
        <note>catalytic</note>
    </ligand>
</feature>
<dbReference type="GO" id="GO:0004222">
    <property type="term" value="F:metalloendopeptidase activity"/>
    <property type="evidence" value="ECO:0007669"/>
    <property type="project" value="InterPro"/>
</dbReference>
<dbReference type="EMBL" id="WNTK01000615">
    <property type="protein sequence ID" value="KAG9469133.1"/>
    <property type="molecule type" value="Genomic_DNA"/>
</dbReference>
<dbReference type="PROSITE" id="PS00427">
    <property type="entry name" value="DISINTEGRIN_1"/>
    <property type="match status" value="1"/>
</dbReference>
<dbReference type="PROSITE" id="PS50214">
    <property type="entry name" value="DISINTEGRIN_2"/>
    <property type="match status" value="1"/>
</dbReference>
<dbReference type="InterPro" id="IPR001762">
    <property type="entry name" value="Disintegrin_dom"/>
</dbReference>
<comment type="caution">
    <text evidence="7">Lacks conserved residue(s) required for the propagation of feature annotation.</text>
</comment>
<dbReference type="GO" id="GO:0006508">
    <property type="term" value="P:proteolysis"/>
    <property type="evidence" value="ECO:0007669"/>
    <property type="project" value="InterPro"/>
</dbReference>
<evidence type="ECO:0000313" key="10">
    <source>
        <dbReference type="EMBL" id="KAG9469133.1"/>
    </source>
</evidence>
<dbReference type="AlphaFoldDB" id="A0A8J6EH72"/>
<dbReference type="Gene3D" id="4.10.70.10">
    <property type="entry name" value="Disintegrin domain"/>
    <property type="match status" value="1"/>
</dbReference>
<dbReference type="CDD" id="cd04269">
    <property type="entry name" value="ZnMc_adamalysin_II_like"/>
    <property type="match status" value="1"/>
</dbReference>
<feature type="non-terminal residue" evidence="10">
    <location>
        <position position="512"/>
    </location>
</feature>
<dbReference type="SUPFAM" id="SSF57552">
    <property type="entry name" value="Blood coagulation inhibitor (disintegrin)"/>
    <property type="match status" value="1"/>
</dbReference>
<dbReference type="InterPro" id="IPR001590">
    <property type="entry name" value="Peptidase_M12B"/>
</dbReference>
<dbReference type="GO" id="GO:0005886">
    <property type="term" value="C:plasma membrane"/>
    <property type="evidence" value="ECO:0007669"/>
    <property type="project" value="TreeGrafter"/>
</dbReference>
<feature type="domain" description="Peptidase M12B" evidence="9">
    <location>
        <begin position="85"/>
        <end position="244"/>
    </location>
</feature>
<proteinExistence type="predicted"/>
<feature type="active site" evidence="7">
    <location>
        <position position="185"/>
    </location>
</feature>
<dbReference type="FunFam" id="3.40.390.10:FF:000002">
    <property type="entry name" value="Disintegrin and metalloproteinase domain-containing protein 22"/>
    <property type="match status" value="1"/>
</dbReference>
<feature type="disulfide bond" evidence="7">
    <location>
        <begin position="199"/>
        <end position="223"/>
    </location>
</feature>
<accession>A0A8J6EH72</accession>
<evidence type="ECO:0000259" key="8">
    <source>
        <dbReference type="PROSITE" id="PS50214"/>
    </source>
</evidence>
<keyword evidence="5 7" id="KW-1015">Disulfide bond</keyword>
<dbReference type="Pfam" id="PF00200">
    <property type="entry name" value="Disintegrin"/>
    <property type="match status" value="1"/>
</dbReference>
<evidence type="ECO:0000256" key="1">
    <source>
        <dbReference type="ARBA" id="ARBA00001947"/>
    </source>
</evidence>
<dbReference type="PANTHER" id="PTHR11905">
    <property type="entry name" value="ADAM A DISINTEGRIN AND METALLOPROTEASE DOMAIN"/>
    <property type="match status" value="1"/>
</dbReference>
<organism evidence="10 11">
    <name type="scientific">Eleutherodactylus coqui</name>
    <name type="common">Puerto Rican coqui</name>
    <dbReference type="NCBI Taxonomy" id="57060"/>
    <lineage>
        <taxon>Eukaryota</taxon>
        <taxon>Metazoa</taxon>
        <taxon>Chordata</taxon>
        <taxon>Craniata</taxon>
        <taxon>Vertebrata</taxon>
        <taxon>Euteleostomi</taxon>
        <taxon>Amphibia</taxon>
        <taxon>Batrachia</taxon>
        <taxon>Anura</taxon>
        <taxon>Neobatrachia</taxon>
        <taxon>Hyloidea</taxon>
        <taxon>Eleutherodactylidae</taxon>
        <taxon>Eleutherodactylinae</taxon>
        <taxon>Eleutherodactylus</taxon>
        <taxon>Eleutherodactylus</taxon>
    </lineage>
</organism>
<evidence type="ECO:0000256" key="7">
    <source>
        <dbReference type="PROSITE-ProRule" id="PRU00276"/>
    </source>
</evidence>
<dbReference type="PANTHER" id="PTHR11905:SF32">
    <property type="entry name" value="DISINTEGRIN AND METALLOPROTEINASE DOMAIN-CONTAINING PROTEIN 28"/>
    <property type="match status" value="1"/>
</dbReference>
<dbReference type="OrthoDB" id="5951731at2759"/>
<reference evidence="10" key="1">
    <citation type="thesis" date="2020" institute="ProQuest LLC" country="789 East Eisenhower Parkway, Ann Arbor, MI, USA">
        <title>Comparative Genomics and Chromosome Evolution.</title>
        <authorList>
            <person name="Mudd A.B."/>
        </authorList>
    </citation>
    <scope>NUCLEOTIDE SEQUENCE</scope>
    <source>
        <strain evidence="10">HN-11 Male</strain>
        <tissue evidence="10">Kidney and liver</tissue>
    </source>
</reference>
<dbReference type="PROSITE" id="PS50215">
    <property type="entry name" value="ADAM_MEPRO"/>
    <property type="match status" value="1"/>
</dbReference>
<dbReference type="Pfam" id="PF01421">
    <property type="entry name" value="Reprolysin"/>
    <property type="match status" value="1"/>
</dbReference>
<dbReference type="SMART" id="SM00050">
    <property type="entry name" value="DISIN"/>
    <property type="match status" value="1"/>
</dbReference>
<evidence type="ECO:0000256" key="2">
    <source>
        <dbReference type="ARBA" id="ARBA00022723"/>
    </source>
</evidence>
<name>A0A8J6EH72_ELECQ</name>
<evidence type="ECO:0000256" key="4">
    <source>
        <dbReference type="ARBA" id="ARBA00022833"/>
    </source>
</evidence>
<protein>
    <recommendedName>
        <fullName evidence="12">ADAM metallopeptidase domain 28</fullName>
    </recommendedName>
</protein>
<evidence type="ECO:0000256" key="3">
    <source>
        <dbReference type="ARBA" id="ARBA00022801"/>
    </source>
</evidence>
<keyword evidence="4 7" id="KW-0862">Zinc</keyword>
<feature type="binding site" evidence="7">
    <location>
        <position position="194"/>
    </location>
    <ligand>
        <name>Zn(2+)</name>
        <dbReference type="ChEBI" id="CHEBI:29105"/>
        <note>catalytic</note>
    </ligand>
</feature>
<feature type="disulfide bond" evidence="6">
    <location>
        <begin position="310"/>
        <end position="330"/>
    </location>
</feature>
<dbReference type="InterPro" id="IPR024079">
    <property type="entry name" value="MetalloPept_cat_dom_sf"/>
</dbReference>
<gene>
    <name evidence="10" type="ORF">GDO78_021167</name>
</gene>
<dbReference type="Proteomes" id="UP000770717">
    <property type="component" value="Unassembled WGS sequence"/>
</dbReference>
<evidence type="ECO:0008006" key="12">
    <source>
        <dbReference type="Google" id="ProtNLM"/>
    </source>
</evidence>
<evidence type="ECO:0000256" key="6">
    <source>
        <dbReference type="PROSITE-ProRule" id="PRU00068"/>
    </source>
</evidence>
<keyword evidence="3" id="KW-0378">Hydrolase</keyword>
<dbReference type="SMART" id="SM00608">
    <property type="entry name" value="ACR"/>
    <property type="match status" value="1"/>
</dbReference>
<feature type="disulfide bond" evidence="7">
    <location>
        <begin position="201"/>
        <end position="206"/>
    </location>
</feature>
<sequence length="512" mass="54821">DHCHYQGHVKNENDSVVTLSTCNGLSGLIQIREQRFLIEPLNFTDSEEHAVHEQVAPLNITCGVGDGPAPQKPPSITSFRASDFEYYKQINIFVALIGIEIWNAGDQIQVVSDYNVLLKRFTDWRVQSLLPRKPHDNAQFITNVDFSDTTVGLAALSVMCDTQSTGVIQDHKRLVSFVGATVAHEMGHNLGMAHDKLGCSCGSGPCVMTGTLSNVLPLMFSSCSIKDFKSFIYTNFPTCLLNAPKASELLNPPVCGNKFIEGEEQCDCGEPQECTSNCCDASICKLKPGCQCDGGLCCRDCKIKPAGSTCRPARDDCDLTDVCDGISPVCTKNSFKVNGSPCMNGNGFCYNGKCPQPSSQCVAIWGSGAVAGDDQCFIANAEGTIRGHCRKEGTKYIPCAEKDVNCGLLYCVGGGNAPTVKGSMIEYKDCKTFVFDGGMVATGTKCSATNVCMNGKCSSIEESYMTANCQAKCSGHAMSEHTRYGQLLDRALSLASISPLGRKGSAAGAGDR</sequence>
<dbReference type="Gene3D" id="3.40.390.10">
    <property type="entry name" value="Collagenase (Catalytic Domain)"/>
    <property type="match status" value="1"/>
</dbReference>
<comment type="cofactor">
    <cofactor evidence="1">
        <name>Zn(2+)</name>
        <dbReference type="ChEBI" id="CHEBI:29105"/>
    </cofactor>
</comment>
<dbReference type="GO" id="GO:0046872">
    <property type="term" value="F:metal ion binding"/>
    <property type="evidence" value="ECO:0007669"/>
    <property type="project" value="UniProtKB-KW"/>
</dbReference>
<evidence type="ECO:0000259" key="9">
    <source>
        <dbReference type="PROSITE" id="PS50215"/>
    </source>
</evidence>
<keyword evidence="2 7" id="KW-0479">Metal-binding</keyword>
<comment type="caution">
    <text evidence="10">The sequence shown here is derived from an EMBL/GenBank/DDBJ whole genome shotgun (WGS) entry which is preliminary data.</text>
</comment>
<feature type="binding site" evidence="7">
    <location>
        <position position="184"/>
    </location>
    <ligand>
        <name>Zn(2+)</name>
        <dbReference type="ChEBI" id="CHEBI:29105"/>
        <note>catalytic</note>
    </ligand>
</feature>
<dbReference type="InterPro" id="IPR006586">
    <property type="entry name" value="ADAM_Cys-rich"/>
</dbReference>
<feature type="domain" description="Disintegrin" evidence="8">
    <location>
        <begin position="252"/>
        <end position="338"/>
    </location>
</feature>
<dbReference type="Pfam" id="PF08516">
    <property type="entry name" value="ADAM_CR"/>
    <property type="match status" value="1"/>
</dbReference>
<dbReference type="FunFam" id="4.10.70.10:FF:000001">
    <property type="entry name" value="Disintegrin and metalloproteinase domain-containing protein 22"/>
    <property type="match status" value="1"/>
</dbReference>
<evidence type="ECO:0000313" key="11">
    <source>
        <dbReference type="Proteomes" id="UP000770717"/>
    </source>
</evidence>
<dbReference type="SUPFAM" id="SSF55486">
    <property type="entry name" value="Metalloproteases ('zincins'), catalytic domain"/>
    <property type="match status" value="1"/>
</dbReference>
<dbReference type="InterPro" id="IPR036436">
    <property type="entry name" value="Disintegrin_dom_sf"/>
</dbReference>
<evidence type="ECO:0000256" key="5">
    <source>
        <dbReference type="ARBA" id="ARBA00023157"/>
    </source>
</evidence>
<keyword evidence="11" id="KW-1185">Reference proteome</keyword>